<keyword evidence="2" id="KW-1185">Reference proteome</keyword>
<dbReference type="Proteomes" id="UP000317422">
    <property type="component" value="Unassembled WGS sequence"/>
</dbReference>
<keyword evidence="1" id="KW-0223">Dioxygenase</keyword>
<keyword evidence="1" id="KW-0560">Oxidoreductase</keyword>
<dbReference type="GO" id="GO:0051213">
    <property type="term" value="F:dioxygenase activity"/>
    <property type="evidence" value="ECO:0007669"/>
    <property type="project" value="UniProtKB-KW"/>
</dbReference>
<accession>A0A543NHE3</accession>
<dbReference type="PANTHER" id="PTHR37694:SF1">
    <property type="entry name" value="SLR8022 PROTEIN"/>
    <property type="match status" value="1"/>
</dbReference>
<dbReference type="RefSeq" id="WP_141922487.1">
    <property type="nucleotide sequence ID" value="NZ_VFQC01000001.1"/>
</dbReference>
<organism evidence="1 2">
    <name type="scientific">Haloactinospora alba</name>
    <dbReference type="NCBI Taxonomy" id="405555"/>
    <lineage>
        <taxon>Bacteria</taxon>
        <taxon>Bacillati</taxon>
        <taxon>Actinomycetota</taxon>
        <taxon>Actinomycetes</taxon>
        <taxon>Streptosporangiales</taxon>
        <taxon>Nocardiopsidaceae</taxon>
        <taxon>Haloactinospora</taxon>
    </lineage>
</organism>
<dbReference type="SUPFAM" id="SSF51182">
    <property type="entry name" value="RmlC-like cupins"/>
    <property type="match status" value="1"/>
</dbReference>
<dbReference type="Gene3D" id="2.60.120.10">
    <property type="entry name" value="Jelly Rolls"/>
    <property type="match status" value="1"/>
</dbReference>
<comment type="caution">
    <text evidence="1">The sequence shown here is derived from an EMBL/GenBank/DDBJ whole genome shotgun (WGS) entry which is preliminary data.</text>
</comment>
<dbReference type="AlphaFoldDB" id="A0A543NHE3"/>
<evidence type="ECO:0000313" key="1">
    <source>
        <dbReference type="EMBL" id="TQN31251.1"/>
    </source>
</evidence>
<name>A0A543NHE3_9ACTN</name>
<gene>
    <name evidence="1" type="ORF">FHX37_1148</name>
</gene>
<dbReference type="PANTHER" id="PTHR37694">
    <property type="entry name" value="SLR8022 PROTEIN"/>
    <property type="match status" value="1"/>
</dbReference>
<proteinExistence type="predicted"/>
<dbReference type="InterPro" id="IPR014710">
    <property type="entry name" value="RmlC-like_jellyroll"/>
</dbReference>
<dbReference type="OrthoDB" id="5190473at2"/>
<reference evidence="1 2" key="1">
    <citation type="submission" date="2019-06" db="EMBL/GenBank/DDBJ databases">
        <title>Sequencing the genomes of 1000 actinobacteria strains.</title>
        <authorList>
            <person name="Klenk H.-P."/>
        </authorList>
    </citation>
    <scope>NUCLEOTIDE SEQUENCE [LARGE SCALE GENOMIC DNA]</scope>
    <source>
        <strain evidence="1 2">DSM 45015</strain>
    </source>
</reference>
<protein>
    <submittedName>
        <fullName evidence="1">Quercetin dioxygenase-like cupin family protein</fullName>
    </submittedName>
</protein>
<dbReference type="InterPro" id="IPR011051">
    <property type="entry name" value="RmlC_Cupin_sf"/>
</dbReference>
<evidence type="ECO:0000313" key="2">
    <source>
        <dbReference type="Proteomes" id="UP000317422"/>
    </source>
</evidence>
<dbReference type="EMBL" id="VFQC01000001">
    <property type="protein sequence ID" value="TQN31251.1"/>
    <property type="molecule type" value="Genomic_DNA"/>
</dbReference>
<sequence length="112" mass="12059">MRKFSLEALARKHGEAAASAPAGRSSETFYGGHERVLRQTLIALSAGHSMVNHLSPAEATLLVIRGRVRMTAGGHSWEGRYSDVLIIPETEHEIEAVDDATVVLTVAMPPAQ</sequence>